<keyword evidence="8 10" id="KW-0408">Iron</keyword>
<keyword evidence="11" id="KW-0472">Membrane</keyword>
<name>A0A9P6HU57_9PEZI</name>
<dbReference type="PANTHER" id="PTHR46206">
    <property type="entry name" value="CYTOCHROME P450"/>
    <property type="match status" value="1"/>
</dbReference>
<evidence type="ECO:0000256" key="1">
    <source>
        <dbReference type="ARBA" id="ARBA00001971"/>
    </source>
</evidence>
<evidence type="ECO:0000256" key="5">
    <source>
        <dbReference type="ARBA" id="ARBA00022723"/>
    </source>
</evidence>
<evidence type="ECO:0000256" key="6">
    <source>
        <dbReference type="ARBA" id="ARBA00022737"/>
    </source>
</evidence>
<organism evidence="14 15">
    <name type="scientific">Colletotrichum karsti</name>
    <dbReference type="NCBI Taxonomy" id="1095194"/>
    <lineage>
        <taxon>Eukaryota</taxon>
        <taxon>Fungi</taxon>
        <taxon>Dikarya</taxon>
        <taxon>Ascomycota</taxon>
        <taxon>Pezizomycotina</taxon>
        <taxon>Sordariomycetes</taxon>
        <taxon>Hypocreomycetidae</taxon>
        <taxon>Glomerellales</taxon>
        <taxon>Glomerellaceae</taxon>
        <taxon>Colletotrichum</taxon>
        <taxon>Colletotrichum boninense species complex</taxon>
    </lineage>
</organism>
<dbReference type="CDD" id="cd11041">
    <property type="entry name" value="CYP503A1-like"/>
    <property type="match status" value="1"/>
</dbReference>
<dbReference type="PRINTS" id="PR00465">
    <property type="entry name" value="EP450IV"/>
</dbReference>
<dbReference type="SFLD" id="SFLDG01016">
    <property type="entry name" value="Prenyltransferase_Like_2"/>
    <property type="match status" value="1"/>
</dbReference>
<reference evidence="14" key="2">
    <citation type="submission" date="2020-11" db="EMBL/GenBank/DDBJ databases">
        <title>Whole genome sequencing of Colletotrichum sp.</title>
        <authorList>
            <person name="Li H."/>
        </authorList>
    </citation>
    <scope>NUCLEOTIDE SEQUENCE</scope>
    <source>
        <strain evidence="14">CkLH20</strain>
    </source>
</reference>
<dbReference type="GeneID" id="62167282"/>
<keyword evidence="9" id="KW-0503">Monooxygenase</keyword>
<accession>A0A9P6HU57</accession>
<keyword evidence="5 10" id="KW-0479">Metal-binding</keyword>
<dbReference type="InterPro" id="IPR036396">
    <property type="entry name" value="Cyt_P450_sf"/>
</dbReference>
<dbReference type="InterPro" id="IPR018333">
    <property type="entry name" value="Squalene_cyclase"/>
</dbReference>
<dbReference type="Proteomes" id="UP000781932">
    <property type="component" value="Unassembled WGS sequence"/>
</dbReference>
<feature type="domain" description="Squalene cyclase C-terminal" evidence="12">
    <location>
        <begin position="342"/>
        <end position="649"/>
    </location>
</feature>
<evidence type="ECO:0000256" key="10">
    <source>
        <dbReference type="PIRSR" id="PIRSR602403-1"/>
    </source>
</evidence>
<dbReference type="PROSITE" id="PS00086">
    <property type="entry name" value="CYTOCHROME_P450"/>
    <property type="match status" value="1"/>
</dbReference>
<dbReference type="GO" id="GO:0016104">
    <property type="term" value="P:triterpenoid biosynthetic process"/>
    <property type="evidence" value="ECO:0007669"/>
    <property type="project" value="InterPro"/>
</dbReference>
<dbReference type="InterPro" id="IPR017972">
    <property type="entry name" value="Cyt_P450_CS"/>
</dbReference>
<sequence>MATNTILLTQQDNDLAASATKCIKQAAEHAYSQMKPDGHWYLEVRSSISFTVQWICIRQIIGPSLSQDEATKFQKWLLSQQNTEDGSWGLAPSVHDWDGDVSTTVEAYFGLKLLGEPINSKAMRKARAFALRHGGAAKVGVLTQLVLALFGIIAWKDMAQVPAELMALPAGLSPVNIYSFSYWSRVSAVPVMLLKHHQPIFPLKPFGVDNGEEIQGATFLDELFVNPLDRTLKSIPTLSALWQEGQIGRFACTMIDKAASVVEPVLKRSMLRTHCLNQCVQYIVNHLDAGGFGSLTISNFLCVVGLHAAGFPASHPVMGHLTRAMEDALWEDADGLRMQVTIGPVWDTALMTLGLLETGMADDRIDLSVKWFKDHQILKTHGDYVVTNPRASLPGGWSFQYCNEYFPDNDDTLVCLFAIIMRNPKEINSACGARALNWLLAMQGGDGGWGAYDIDNTSKIANLFPFADGVEFFDPSVPDITGRVLEVLGYILTEPTCSSILPPAIYQRVREACKRGLQYVAKSQDKLTGTWWARWHVNYLNGTSSVLCALPYLQSVEQPEGGILIEEPLSWIKAVQNVDGGWGESLGTYRDESLAGRGLISTPTQTAWAVMALLSHLPHTDPAIKRGVQYLMSTQVETSTGVTWDQEAYPFIMAITQTVAGSIMSCQPTTLLAIFLALGAVSYFSFFRKPNLNMPVEIPDPGPEGVFNTLTRMYEKYPDTPFILKTSRPIVILPGNLVDDVKNMPEEKVSLHAEVKIDHSMAVTKVGGGTYGTELLPTVRIDLTRHTNGAIPAILDELRFAMDIELNDVGSDQWSTKGLHMSVTKISALMLSRIFIGRPISRRPEWLRSSIGYTIDLMRARHALNKYPYWMRLIIGKYLPEVKQMQSHLEGGKKILMPIVENLVKERAAMQDPNSWMDEKKPLQHYMSEEEALEFDDAQGTFCSWLLKYTIIPKGATTEDIATSLALNQLALSWVSIHSVSYTVTRAMYDLATRPDYFAPLRQEIEDVLQQDGFTMDDKGRRIMGRTSYVKLRKLDSFLKESMRLCPNKLVNMARIVQSPVTLSTGHTLPAGTRIGVPVYHVMTSPSTQQSYAESADMAPASEFDGFRFYKLRQQEGNENKFHYITTTSDYLAWGLGTHSCPGRFFSSTAIKVLFVEMLRFWDFRLVGDVDRKGGPPVGHRLNDFTLTTDVTVPLEIKRREGAN</sequence>
<evidence type="ECO:0000256" key="4">
    <source>
        <dbReference type="ARBA" id="ARBA00022617"/>
    </source>
</evidence>
<evidence type="ECO:0000259" key="13">
    <source>
        <dbReference type="Pfam" id="PF13249"/>
    </source>
</evidence>
<reference evidence="14" key="1">
    <citation type="submission" date="2020-03" db="EMBL/GenBank/DDBJ databases">
        <authorList>
            <person name="He L."/>
        </authorList>
    </citation>
    <scope>NUCLEOTIDE SEQUENCE</scope>
    <source>
        <strain evidence="14">CkLH20</strain>
    </source>
</reference>
<feature type="binding site" description="axial binding residue" evidence="10">
    <location>
        <position position="1141"/>
    </location>
    <ligand>
        <name>heme</name>
        <dbReference type="ChEBI" id="CHEBI:30413"/>
    </ligand>
    <ligandPart>
        <name>Fe</name>
        <dbReference type="ChEBI" id="CHEBI:18248"/>
    </ligandPart>
</feature>
<dbReference type="RefSeq" id="XP_038740538.1">
    <property type="nucleotide sequence ID" value="XM_038894208.1"/>
</dbReference>
<dbReference type="Gene3D" id="1.10.630.10">
    <property type="entry name" value="Cytochrome P450"/>
    <property type="match status" value="1"/>
</dbReference>
<feature type="transmembrane region" description="Helical" evidence="11">
    <location>
        <begin position="135"/>
        <end position="155"/>
    </location>
</feature>
<dbReference type="InterPro" id="IPR008930">
    <property type="entry name" value="Terpenoid_cyclase/PrenylTrfase"/>
</dbReference>
<evidence type="ECO:0000256" key="7">
    <source>
        <dbReference type="ARBA" id="ARBA00023002"/>
    </source>
</evidence>
<dbReference type="PANTHER" id="PTHR46206:SF6">
    <property type="entry name" value="CYTOCHROME P450 MONOOXYGENASE AN1598-RELATED"/>
    <property type="match status" value="1"/>
</dbReference>
<dbReference type="Pfam" id="PF13243">
    <property type="entry name" value="SQHop_cyclase_C"/>
    <property type="match status" value="1"/>
</dbReference>
<evidence type="ECO:0000256" key="2">
    <source>
        <dbReference type="ARBA" id="ARBA00004167"/>
    </source>
</evidence>
<comment type="subcellular location">
    <subcellularLocation>
        <location evidence="2">Membrane</location>
        <topology evidence="2">Single-pass membrane protein</topology>
    </subcellularLocation>
</comment>
<dbReference type="Pfam" id="PF00067">
    <property type="entry name" value="p450"/>
    <property type="match status" value="1"/>
</dbReference>
<dbReference type="GO" id="GO:0005506">
    <property type="term" value="F:iron ion binding"/>
    <property type="evidence" value="ECO:0007669"/>
    <property type="project" value="InterPro"/>
</dbReference>
<dbReference type="InterPro" id="IPR002403">
    <property type="entry name" value="Cyt_P450_E_grp-IV"/>
</dbReference>
<feature type="domain" description="Squalene cyclase N-terminal" evidence="13">
    <location>
        <begin position="23"/>
        <end position="333"/>
    </location>
</feature>
<evidence type="ECO:0000256" key="9">
    <source>
        <dbReference type="ARBA" id="ARBA00023033"/>
    </source>
</evidence>
<evidence type="ECO:0000256" key="8">
    <source>
        <dbReference type="ARBA" id="ARBA00023004"/>
    </source>
</evidence>
<dbReference type="EMBL" id="JAATWM020000048">
    <property type="protein sequence ID" value="KAF9871077.1"/>
    <property type="molecule type" value="Genomic_DNA"/>
</dbReference>
<proteinExistence type="inferred from homology"/>
<keyword evidence="11" id="KW-0812">Transmembrane</keyword>
<evidence type="ECO:0000313" key="14">
    <source>
        <dbReference type="EMBL" id="KAF9871077.1"/>
    </source>
</evidence>
<protein>
    <submittedName>
        <fullName evidence="14">Uncharacterized protein</fullName>
    </submittedName>
</protein>
<dbReference type="GO" id="GO:0004497">
    <property type="term" value="F:monooxygenase activity"/>
    <property type="evidence" value="ECO:0007669"/>
    <property type="project" value="UniProtKB-KW"/>
</dbReference>
<keyword evidence="11" id="KW-1133">Transmembrane helix</keyword>
<dbReference type="GO" id="GO:0020037">
    <property type="term" value="F:heme binding"/>
    <property type="evidence" value="ECO:0007669"/>
    <property type="project" value="InterPro"/>
</dbReference>
<keyword evidence="15" id="KW-1185">Reference proteome</keyword>
<dbReference type="InterPro" id="IPR032697">
    <property type="entry name" value="SQ_cyclase_N"/>
</dbReference>
<comment type="cofactor">
    <cofactor evidence="1 10">
        <name>heme</name>
        <dbReference type="ChEBI" id="CHEBI:30413"/>
    </cofactor>
</comment>
<keyword evidence="7" id="KW-0560">Oxidoreductase</keyword>
<dbReference type="SUPFAM" id="SSF48264">
    <property type="entry name" value="Cytochrome P450"/>
    <property type="match status" value="1"/>
</dbReference>
<dbReference type="SUPFAM" id="SSF48239">
    <property type="entry name" value="Terpenoid cyclases/Protein prenyltransferases"/>
    <property type="match status" value="2"/>
</dbReference>
<dbReference type="GO" id="GO:0016866">
    <property type="term" value="F:intramolecular transferase activity"/>
    <property type="evidence" value="ECO:0007669"/>
    <property type="project" value="InterPro"/>
</dbReference>
<dbReference type="GO" id="GO:0005811">
    <property type="term" value="C:lipid droplet"/>
    <property type="evidence" value="ECO:0007669"/>
    <property type="project" value="InterPro"/>
</dbReference>
<evidence type="ECO:0000259" key="12">
    <source>
        <dbReference type="Pfam" id="PF13243"/>
    </source>
</evidence>
<gene>
    <name evidence="14" type="ORF">CkaCkLH20_11494</name>
</gene>
<dbReference type="GO" id="GO:0016705">
    <property type="term" value="F:oxidoreductase activity, acting on paired donors, with incorporation or reduction of molecular oxygen"/>
    <property type="evidence" value="ECO:0007669"/>
    <property type="project" value="InterPro"/>
</dbReference>
<evidence type="ECO:0000256" key="3">
    <source>
        <dbReference type="ARBA" id="ARBA00010617"/>
    </source>
</evidence>
<dbReference type="GO" id="GO:0016020">
    <property type="term" value="C:membrane"/>
    <property type="evidence" value="ECO:0007669"/>
    <property type="project" value="UniProtKB-SubCell"/>
</dbReference>
<dbReference type="InterPro" id="IPR001128">
    <property type="entry name" value="Cyt_P450"/>
</dbReference>
<comment type="caution">
    <text evidence="14">The sequence shown here is derived from an EMBL/GenBank/DDBJ whole genome shotgun (WGS) entry which is preliminary data.</text>
</comment>
<dbReference type="Pfam" id="PF13249">
    <property type="entry name" value="SQHop_cyclase_N"/>
    <property type="match status" value="1"/>
</dbReference>
<keyword evidence="4 10" id="KW-0349">Heme</keyword>
<dbReference type="NCBIfam" id="TIGR01787">
    <property type="entry name" value="squalene_cyclas"/>
    <property type="match status" value="1"/>
</dbReference>
<comment type="similarity">
    <text evidence="3">Belongs to the cytochrome P450 family.</text>
</comment>
<keyword evidence="6" id="KW-0677">Repeat</keyword>
<evidence type="ECO:0000313" key="15">
    <source>
        <dbReference type="Proteomes" id="UP000781932"/>
    </source>
</evidence>
<dbReference type="OrthoDB" id="21502at2759"/>
<dbReference type="Gene3D" id="1.50.10.20">
    <property type="match status" value="2"/>
</dbReference>
<dbReference type="AlphaFoldDB" id="A0A9P6HU57"/>
<evidence type="ECO:0000256" key="11">
    <source>
        <dbReference type="SAM" id="Phobius"/>
    </source>
</evidence>
<dbReference type="InterPro" id="IPR032696">
    <property type="entry name" value="SQ_cyclase_C"/>
</dbReference>